<gene>
    <name evidence="1" type="ORF">AVEN_59998_1</name>
</gene>
<dbReference type="Proteomes" id="UP000499080">
    <property type="component" value="Unassembled WGS sequence"/>
</dbReference>
<name>A0A4Y2CBC3_ARAVE</name>
<reference evidence="1 2" key="1">
    <citation type="journal article" date="2019" name="Sci. Rep.">
        <title>Orb-weaving spider Araneus ventricosus genome elucidates the spidroin gene catalogue.</title>
        <authorList>
            <person name="Kono N."/>
            <person name="Nakamura H."/>
            <person name="Ohtoshi R."/>
            <person name="Moran D.A.P."/>
            <person name="Shinohara A."/>
            <person name="Yoshida Y."/>
            <person name="Fujiwara M."/>
            <person name="Mori M."/>
            <person name="Tomita M."/>
            <person name="Arakawa K."/>
        </authorList>
    </citation>
    <scope>NUCLEOTIDE SEQUENCE [LARGE SCALE GENOMIC DNA]</scope>
</reference>
<dbReference type="EMBL" id="BGPR01000171">
    <property type="protein sequence ID" value="GBM01569.1"/>
    <property type="molecule type" value="Genomic_DNA"/>
</dbReference>
<keyword evidence="2" id="KW-1185">Reference proteome</keyword>
<proteinExistence type="predicted"/>
<evidence type="ECO:0000313" key="1">
    <source>
        <dbReference type="EMBL" id="GBM01569.1"/>
    </source>
</evidence>
<dbReference type="AlphaFoldDB" id="A0A4Y2CBC3"/>
<accession>A0A4Y2CBC3</accession>
<sequence>MKHKCPWRWGGASPASGLSPEENLVRLTLSASQKRIFTFTRSRVVYRVLERKKKKWTAHSLTGKYPTGIYSLFLGRSFSPPSAESESRIVFRQRGAGQRIKC</sequence>
<evidence type="ECO:0000313" key="2">
    <source>
        <dbReference type="Proteomes" id="UP000499080"/>
    </source>
</evidence>
<organism evidence="1 2">
    <name type="scientific">Araneus ventricosus</name>
    <name type="common">Orbweaver spider</name>
    <name type="synonym">Epeira ventricosa</name>
    <dbReference type="NCBI Taxonomy" id="182803"/>
    <lineage>
        <taxon>Eukaryota</taxon>
        <taxon>Metazoa</taxon>
        <taxon>Ecdysozoa</taxon>
        <taxon>Arthropoda</taxon>
        <taxon>Chelicerata</taxon>
        <taxon>Arachnida</taxon>
        <taxon>Araneae</taxon>
        <taxon>Araneomorphae</taxon>
        <taxon>Entelegynae</taxon>
        <taxon>Araneoidea</taxon>
        <taxon>Araneidae</taxon>
        <taxon>Araneus</taxon>
    </lineage>
</organism>
<protein>
    <submittedName>
        <fullName evidence="1">Uncharacterized protein</fullName>
    </submittedName>
</protein>
<comment type="caution">
    <text evidence="1">The sequence shown here is derived from an EMBL/GenBank/DDBJ whole genome shotgun (WGS) entry which is preliminary data.</text>
</comment>